<evidence type="ECO:0000313" key="2">
    <source>
        <dbReference type="EMBL" id="GBP30255.1"/>
    </source>
</evidence>
<dbReference type="AlphaFoldDB" id="A0A4C1UUZ7"/>
<protein>
    <submittedName>
        <fullName evidence="2">Uncharacterized protein</fullName>
    </submittedName>
</protein>
<sequence length="177" mass="19657">MVHRRGRLALALSSASSSKRATGVRRVQQLASRWHWLYRRYCACVIPLFAPQSGDSCLLRVLALGHLLIVFTSWYDSTKLARIETSCSEIGRIPSPEPMKLRLAHCSIGEPRDYRDFTVLLNSETRLKRAPLDAKSELINAIIERTCSKSSSLGRRPRRAGAGGGAPDAINRRVTVG</sequence>
<reference evidence="2 3" key="1">
    <citation type="journal article" date="2019" name="Commun. Biol.">
        <title>The bagworm genome reveals a unique fibroin gene that provides high tensile strength.</title>
        <authorList>
            <person name="Kono N."/>
            <person name="Nakamura H."/>
            <person name="Ohtoshi R."/>
            <person name="Tomita M."/>
            <person name="Numata K."/>
            <person name="Arakawa K."/>
        </authorList>
    </citation>
    <scope>NUCLEOTIDE SEQUENCE [LARGE SCALE GENOMIC DNA]</scope>
</reference>
<comment type="caution">
    <text evidence="2">The sequence shown here is derived from an EMBL/GenBank/DDBJ whole genome shotgun (WGS) entry which is preliminary data.</text>
</comment>
<keyword evidence="3" id="KW-1185">Reference proteome</keyword>
<name>A0A4C1UUZ7_EUMVA</name>
<evidence type="ECO:0000313" key="3">
    <source>
        <dbReference type="Proteomes" id="UP000299102"/>
    </source>
</evidence>
<organism evidence="2 3">
    <name type="scientific">Eumeta variegata</name>
    <name type="common">Bagworm moth</name>
    <name type="synonym">Eumeta japonica</name>
    <dbReference type="NCBI Taxonomy" id="151549"/>
    <lineage>
        <taxon>Eukaryota</taxon>
        <taxon>Metazoa</taxon>
        <taxon>Ecdysozoa</taxon>
        <taxon>Arthropoda</taxon>
        <taxon>Hexapoda</taxon>
        <taxon>Insecta</taxon>
        <taxon>Pterygota</taxon>
        <taxon>Neoptera</taxon>
        <taxon>Endopterygota</taxon>
        <taxon>Lepidoptera</taxon>
        <taxon>Glossata</taxon>
        <taxon>Ditrysia</taxon>
        <taxon>Tineoidea</taxon>
        <taxon>Psychidae</taxon>
        <taxon>Oiketicinae</taxon>
        <taxon>Eumeta</taxon>
    </lineage>
</organism>
<feature type="region of interest" description="Disordered" evidence="1">
    <location>
        <begin position="150"/>
        <end position="177"/>
    </location>
</feature>
<dbReference type="Proteomes" id="UP000299102">
    <property type="component" value="Unassembled WGS sequence"/>
</dbReference>
<proteinExistence type="predicted"/>
<dbReference type="EMBL" id="BGZK01000230">
    <property type="protein sequence ID" value="GBP30255.1"/>
    <property type="molecule type" value="Genomic_DNA"/>
</dbReference>
<accession>A0A4C1UUZ7</accession>
<gene>
    <name evidence="2" type="ORF">EVAR_94565_1</name>
</gene>
<evidence type="ECO:0000256" key="1">
    <source>
        <dbReference type="SAM" id="MobiDB-lite"/>
    </source>
</evidence>
<dbReference type="OrthoDB" id="43122at2759"/>